<accession>A0A4U0XY03</accession>
<keyword evidence="6" id="KW-1185">Reference proteome</keyword>
<dbReference type="InterPro" id="IPR036388">
    <property type="entry name" value="WH-like_DNA-bd_sf"/>
</dbReference>
<keyword evidence="2" id="KW-0539">Nucleus</keyword>
<feature type="compositionally biased region" description="Basic and acidic residues" evidence="3">
    <location>
        <begin position="410"/>
        <end position="419"/>
    </location>
</feature>
<feature type="region of interest" description="Disordered" evidence="3">
    <location>
        <begin position="360"/>
        <end position="423"/>
    </location>
</feature>
<feature type="domain" description="Fork-head" evidence="4">
    <location>
        <begin position="554"/>
        <end position="646"/>
    </location>
</feature>
<feature type="region of interest" description="Disordered" evidence="3">
    <location>
        <begin position="657"/>
        <end position="734"/>
    </location>
</feature>
<feature type="DNA-binding region" description="Fork-head" evidence="2">
    <location>
        <begin position="554"/>
        <end position="646"/>
    </location>
</feature>
<gene>
    <name evidence="5" type="ORF">B0A55_03014</name>
</gene>
<feature type="region of interest" description="Disordered" evidence="3">
    <location>
        <begin position="930"/>
        <end position="963"/>
    </location>
</feature>
<comment type="caution">
    <text evidence="5">The sequence shown here is derived from an EMBL/GenBank/DDBJ whole genome shotgun (WGS) entry which is preliminary data.</text>
</comment>
<dbReference type="EMBL" id="NAJQ01000049">
    <property type="protein sequence ID" value="TKA81551.1"/>
    <property type="molecule type" value="Genomic_DNA"/>
</dbReference>
<dbReference type="InterPro" id="IPR036390">
    <property type="entry name" value="WH_DNA-bd_sf"/>
</dbReference>
<dbReference type="SMART" id="SM00339">
    <property type="entry name" value="FH"/>
    <property type="match status" value="1"/>
</dbReference>
<dbReference type="OrthoDB" id="5431456at2759"/>
<evidence type="ECO:0000256" key="1">
    <source>
        <dbReference type="ARBA" id="ARBA00023125"/>
    </source>
</evidence>
<dbReference type="Gene3D" id="1.10.10.10">
    <property type="entry name" value="Winged helix-like DNA-binding domain superfamily/Winged helix DNA-binding domain"/>
    <property type="match status" value="1"/>
</dbReference>
<comment type="subcellular location">
    <subcellularLocation>
        <location evidence="2">Nucleus</location>
    </subcellularLocation>
</comment>
<name>A0A4U0XY03_9PEZI</name>
<reference evidence="5 6" key="1">
    <citation type="submission" date="2017-03" db="EMBL/GenBank/DDBJ databases">
        <title>Genomes of endolithic fungi from Antarctica.</title>
        <authorList>
            <person name="Coleine C."/>
            <person name="Masonjones S."/>
            <person name="Stajich J.E."/>
        </authorList>
    </citation>
    <scope>NUCLEOTIDE SEQUENCE [LARGE SCALE GENOMIC DNA]</scope>
    <source>
        <strain evidence="5 6">CCFEE 5184</strain>
    </source>
</reference>
<evidence type="ECO:0000313" key="5">
    <source>
        <dbReference type="EMBL" id="TKA81551.1"/>
    </source>
</evidence>
<feature type="region of interest" description="Disordered" evidence="3">
    <location>
        <begin position="521"/>
        <end position="540"/>
    </location>
</feature>
<feature type="region of interest" description="Disordered" evidence="3">
    <location>
        <begin position="1"/>
        <end position="83"/>
    </location>
</feature>
<feature type="region of interest" description="Disordered" evidence="3">
    <location>
        <begin position="748"/>
        <end position="778"/>
    </location>
</feature>
<feature type="compositionally biased region" description="Basic and acidic residues" evidence="3">
    <location>
        <begin position="49"/>
        <end position="64"/>
    </location>
</feature>
<dbReference type="GO" id="GO:0043565">
    <property type="term" value="F:sequence-specific DNA binding"/>
    <property type="evidence" value="ECO:0007669"/>
    <property type="project" value="InterPro"/>
</dbReference>
<organism evidence="5 6">
    <name type="scientific">Friedmanniomyces simplex</name>
    <dbReference type="NCBI Taxonomy" id="329884"/>
    <lineage>
        <taxon>Eukaryota</taxon>
        <taxon>Fungi</taxon>
        <taxon>Dikarya</taxon>
        <taxon>Ascomycota</taxon>
        <taxon>Pezizomycotina</taxon>
        <taxon>Dothideomycetes</taxon>
        <taxon>Dothideomycetidae</taxon>
        <taxon>Mycosphaerellales</taxon>
        <taxon>Teratosphaeriaceae</taxon>
        <taxon>Friedmanniomyces</taxon>
    </lineage>
</organism>
<dbReference type="PROSITE" id="PS50039">
    <property type="entry name" value="FORK_HEAD_3"/>
    <property type="match status" value="1"/>
</dbReference>
<dbReference type="Pfam" id="PF00250">
    <property type="entry name" value="Forkhead"/>
    <property type="match status" value="1"/>
</dbReference>
<sequence>MPLSPPTNPSLSSPFQRKGRDYLPLEHDQSADGQRPLYGNLQWTATEAGTKEAGSRGGPDDFRRSSKGSMSASSPPRFQEPAKIDFNGIKAVPTGPKPGVTAAGRLSTGPLPNVDPVVKAAPHILIPGSCVPPDPCVLRHLRGFLGPPQPEGIFVDDDGYYLTWPDSEKGHLELEKCVARKHGLILFSQYTVEMKAFHWGQPLHRQVGSTKSASHDKALSDASSLMRLSQETEPQAPFRKEPLPDLDPVVQAAPHIFVRGLPLRTDNVKHLMGFLGSPRPDEIFVDNFGYYLVWPDTLKGHEHLEKCIKRKNGSKIFSRFIVEMTAFHEGLSPIDPVDAAKPELPGQVLDVVPPNVLLLKGIEPHDPPRVAASMDAGKTNDNKKRQSPGVSVGSHVDPKALSALEADDEPPTKRPRNEESQDTAVVAAGGIGEAAAPHTAAGILEKGNGTLNGVAEPLSEATGKVSADDNHAEEADKLVEESFAALDAPRRNAPKTPAKLNLTRRKRVRSEATLGAVETDTVNGASPAHPTGGGGKRIRRDKKAFTSEDVLAIRPDCKYDDLICFALCEAPGQRLQARSIINWIANNIPGFYLDGDPWSARISMTLSASTGKGKNLYMRQETREDDADLNGKGSWWKLRPEVVDTLQRWDPVLKTPVSPPRNWHKDALEEETPDDEDGDELPIKPRRAGRRAVAARQKATDAASKRAKGVTVGQQTVSRDRGRTAGARSGGAVARPHALDLVEEPRDNACGEEGATEGVLTGNRQGSTPPGPNEEPLAGLHRRESAHLPPPAAMVNLPVTGCDAKSDVDMADVGPAPSEEFVGAMLEEATKTQFHYSPRNRGRQQPDAKVLRIDTYQTGNSSLAQIVKLEADNIEYTATSLFDEWPEYDPGNQLDKFAKMEEIKKRPTRKQMFAKPAMYSRLGSSIIATPSHSFTSNTADNGDSDGATPGPSSERNTRSPKKLSYQQVLPALEESVREFQNVEEFFEIPAYVLPVHRYNQLAFRDGTRDKNGRLPRAGVYYHPGYE</sequence>
<dbReference type="InterPro" id="IPR001766">
    <property type="entry name" value="Fork_head_dom"/>
</dbReference>
<dbReference type="STRING" id="329884.A0A4U0XY03"/>
<dbReference type="GO" id="GO:0005634">
    <property type="term" value="C:nucleus"/>
    <property type="evidence" value="ECO:0007669"/>
    <property type="project" value="UniProtKB-SubCell"/>
</dbReference>
<protein>
    <recommendedName>
        <fullName evidence="4">Fork-head domain-containing protein</fullName>
    </recommendedName>
</protein>
<evidence type="ECO:0000256" key="3">
    <source>
        <dbReference type="SAM" id="MobiDB-lite"/>
    </source>
</evidence>
<dbReference type="GO" id="GO:0003700">
    <property type="term" value="F:DNA-binding transcription factor activity"/>
    <property type="evidence" value="ECO:0007669"/>
    <property type="project" value="InterPro"/>
</dbReference>
<feature type="compositionally biased region" description="Basic and acidic residues" evidence="3">
    <location>
        <begin position="18"/>
        <end position="30"/>
    </location>
</feature>
<evidence type="ECO:0000313" key="6">
    <source>
        <dbReference type="Proteomes" id="UP000309340"/>
    </source>
</evidence>
<keyword evidence="1 2" id="KW-0238">DNA-binding</keyword>
<feature type="compositionally biased region" description="Acidic residues" evidence="3">
    <location>
        <begin position="668"/>
        <end position="680"/>
    </location>
</feature>
<feature type="compositionally biased region" description="Polar residues" evidence="3">
    <location>
        <begin position="930"/>
        <end position="941"/>
    </location>
</feature>
<dbReference type="AlphaFoldDB" id="A0A4U0XY03"/>
<feature type="compositionally biased region" description="Low complexity" evidence="3">
    <location>
        <begin position="724"/>
        <end position="734"/>
    </location>
</feature>
<evidence type="ECO:0000259" key="4">
    <source>
        <dbReference type="PROSITE" id="PS50039"/>
    </source>
</evidence>
<evidence type="ECO:0000256" key="2">
    <source>
        <dbReference type="PROSITE-ProRule" id="PRU00089"/>
    </source>
</evidence>
<proteinExistence type="predicted"/>
<dbReference type="Proteomes" id="UP000309340">
    <property type="component" value="Unassembled WGS sequence"/>
</dbReference>
<dbReference type="SUPFAM" id="SSF46785">
    <property type="entry name" value="Winged helix' DNA-binding domain"/>
    <property type="match status" value="1"/>
</dbReference>